<reference evidence="1 2" key="1">
    <citation type="submission" date="2020-10" db="EMBL/GenBank/DDBJ databases">
        <title>Connecting structure to function with the recovery of over 1000 high-quality activated sludge metagenome-assembled genomes encoding full-length rRNA genes using long-read sequencing.</title>
        <authorList>
            <person name="Singleton C.M."/>
            <person name="Petriglieri F."/>
            <person name="Kristensen J.M."/>
            <person name="Kirkegaard R.H."/>
            <person name="Michaelsen T.Y."/>
            <person name="Andersen M.H."/>
            <person name="Karst S.M."/>
            <person name="Dueholm M.S."/>
            <person name="Nielsen P.H."/>
            <person name="Albertsen M."/>
        </authorList>
    </citation>
    <scope>NUCLEOTIDE SEQUENCE [LARGE SCALE GENOMIC DNA]</scope>
    <source>
        <strain evidence="1">Ribe_18-Q3-R11-54_BAT3C.373</strain>
    </source>
</reference>
<dbReference type="AlphaFoldDB" id="A0A9D7SAB1"/>
<evidence type="ECO:0000313" key="1">
    <source>
        <dbReference type="EMBL" id="MBK9718133.1"/>
    </source>
</evidence>
<dbReference type="EMBL" id="JADKFW010000007">
    <property type="protein sequence ID" value="MBK9718133.1"/>
    <property type="molecule type" value="Genomic_DNA"/>
</dbReference>
<accession>A0A9D7SAB1</accession>
<organism evidence="1 2">
    <name type="scientific">Candidatus Defluviibacterium haderslevense</name>
    <dbReference type="NCBI Taxonomy" id="2981993"/>
    <lineage>
        <taxon>Bacteria</taxon>
        <taxon>Pseudomonadati</taxon>
        <taxon>Bacteroidota</taxon>
        <taxon>Saprospiria</taxon>
        <taxon>Saprospirales</taxon>
        <taxon>Saprospiraceae</taxon>
        <taxon>Candidatus Defluviibacterium</taxon>
    </lineage>
</organism>
<gene>
    <name evidence="1" type="ORF">IPO85_11590</name>
</gene>
<evidence type="ECO:0000313" key="2">
    <source>
        <dbReference type="Proteomes" id="UP000808349"/>
    </source>
</evidence>
<sequence>MTKYLIEKYDFKFTGRQISLSWAYVNPFTGYIYLNDLFVLEECTDTTFISVKGLSAQIALSKIFRHSFEIDQLTLDHPYGIIVKNGTHINIDDLLEKFVTDVKSNISKTPIRLTISNIKVIDGEFYFIESIIPINYFIKNVNIESSGFWSDVDSVSAKFSLLPGIGTGNVQGNFTFNTKSLKYHYDLLVQQLDLDIIQQYLKSLANYGAFRANLDAHIISFGNLNAKEDVTIKGNVAINDFHFGKNIHDDYASFKKLSIDIIELSPKNRIYFYDTVLLISPFFKYERYDYLDNIQTVFGKDGSNLSAANDVNADFNLVIEIANYIKVISKNFFQSNYRINRLAINDGDLKFNDYALAEKFSMDLKPLFISADSVDKSHLRVKMNLSSKIKPYGTAIVNLSINPKDSSDFDLNYHIQNVPIPIFNPYLISYTSFPLDRGIIEIEGKWNVRNGFINSKNHLLVIDPRVSKRLRNRNTKWLPLRLIMAFVRERGNVIDFEVPITGNLLNPTFHWRDVVLDVIKNIFIKPVTIPYRTEVRTVEKEIEKSLMLKWEMNDYKVNENQFKFLGKINDFLMDNPNATITVTPQNYKIKEMEYLLFFEAKKNFYLNDNNINKPIFTLEDSLCVNKLSIRNLGFLKYLDRKVNGRKLFTIQDKCNLVVEDQLIEDRFIKLNKAREIEFLSLFKGLESSKRIHFTEGHHIISPIGYSYYKIEYRGELPKSLLKAYDRMNDLNNGSTRKKFYLKRKKNTISL</sequence>
<proteinExistence type="predicted"/>
<dbReference type="Pfam" id="PF05359">
    <property type="entry name" value="DUF748"/>
    <property type="match status" value="1"/>
</dbReference>
<comment type="caution">
    <text evidence="1">The sequence shown here is derived from an EMBL/GenBank/DDBJ whole genome shotgun (WGS) entry which is preliminary data.</text>
</comment>
<name>A0A9D7SAB1_9BACT</name>
<protein>
    <submittedName>
        <fullName evidence="1">DUF748 domain-containing protein</fullName>
    </submittedName>
</protein>
<dbReference type="InterPro" id="IPR008023">
    <property type="entry name" value="DUF748"/>
</dbReference>
<dbReference type="Proteomes" id="UP000808349">
    <property type="component" value="Unassembled WGS sequence"/>
</dbReference>